<evidence type="ECO:0000313" key="2">
    <source>
        <dbReference type="EMBL" id="NKY32068.1"/>
    </source>
</evidence>
<keyword evidence="3" id="KW-1185">Reference proteome</keyword>
<sequence>MREEKGRRSVVAGRLRRGGSDQVVGGMTQCEQAPHHISPLGRRYDFCIHDDVIAPGAEVVSRRGQFAEYAGPEEPGSGPDVPDDDRRPSRHRLIRSCIASVASTSLSIYPPGGKTVYAGRVLLTLLAAVLMVPVAACGSPDHRQATAPVDRGEIVSVTPMPAMNGPETSAYLDKWKYPLPQAGGVRRYSVEYRTVAADGAPTTASGLVVVPDSENPRLRAVSYAHGTIVRRDEAPTAAGETDRARATLFAAAGYLAVAPDYLGLGTGPGPHPYAHAPSEGTASADLLLAARELLARQDRDLHPEVLVTGFSQGGQAALALARDLREGEVDGFGLRAVAAVSGPYAVQEVQAPAALDGRVDPRQAVVYLAYWITAMNRIYHLYDQSTEAFRQPYAQRVEELFDGRHDLLRISAGLPRTPQELLTPEFRALALDPTGAALRAMTDSDAVCDWRSGVPVRLYAAPGDRSVPFENSQRCMKSELGADAELIELGDSDHGGTVRVALPQILEWFRNTTPPA</sequence>
<dbReference type="Gene3D" id="3.40.50.1820">
    <property type="entry name" value="alpha/beta hydrolase"/>
    <property type="match status" value="1"/>
</dbReference>
<protein>
    <submittedName>
        <fullName evidence="2">Alpha/beta hydrolase</fullName>
    </submittedName>
</protein>
<name>A0A846X7Y7_9NOCA</name>
<dbReference type="RefSeq" id="WP_157112588.1">
    <property type="nucleotide sequence ID" value="NZ_JAAXOO010000001.1"/>
</dbReference>
<dbReference type="AlphaFoldDB" id="A0A846X7Y7"/>
<evidence type="ECO:0000313" key="3">
    <source>
        <dbReference type="Proteomes" id="UP000565715"/>
    </source>
</evidence>
<organism evidence="2 3">
    <name type="scientific">Nocardia speluncae</name>
    <dbReference type="NCBI Taxonomy" id="419477"/>
    <lineage>
        <taxon>Bacteria</taxon>
        <taxon>Bacillati</taxon>
        <taxon>Actinomycetota</taxon>
        <taxon>Actinomycetes</taxon>
        <taxon>Mycobacteriales</taxon>
        <taxon>Nocardiaceae</taxon>
        <taxon>Nocardia</taxon>
    </lineage>
</organism>
<dbReference type="InterPro" id="IPR005152">
    <property type="entry name" value="Lipase_secreted"/>
</dbReference>
<accession>A0A846X7Y7</accession>
<comment type="caution">
    <text evidence="2">The sequence shown here is derived from an EMBL/GenBank/DDBJ whole genome shotgun (WGS) entry which is preliminary data.</text>
</comment>
<reference evidence="2 3" key="1">
    <citation type="submission" date="2020-04" db="EMBL/GenBank/DDBJ databases">
        <title>MicrobeNet Type strains.</title>
        <authorList>
            <person name="Nicholson A.C."/>
        </authorList>
    </citation>
    <scope>NUCLEOTIDE SEQUENCE [LARGE SCALE GENOMIC DNA]</scope>
    <source>
        <strain evidence="2 3">DSM 45078</strain>
    </source>
</reference>
<dbReference type="Gene3D" id="1.10.260.160">
    <property type="match status" value="1"/>
</dbReference>
<feature type="region of interest" description="Disordered" evidence="1">
    <location>
        <begin position="69"/>
        <end position="88"/>
    </location>
</feature>
<keyword evidence="2" id="KW-0378">Hydrolase</keyword>
<gene>
    <name evidence="2" type="ORF">HGA13_03130</name>
</gene>
<dbReference type="Proteomes" id="UP000565715">
    <property type="component" value="Unassembled WGS sequence"/>
</dbReference>
<dbReference type="GO" id="GO:0004806">
    <property type="term" value="F:triacylglycerol lipase activity"/>
    <property type="evidence" value="ECO:0007669"/>
    <property type="project" value="InterPro"/>
</dbReference>
<proteinExistence type="predicted"/>
<dbReference type="InterPro" id="IPR029058">
    <property type="entry name" value="AB_hydrolase_fold"/>
</dbReference>
<dbReference type="SUPFAM" id="SSF53474">
    <property type="entry name" value="alpha/beta-Hydrolases"/>
    <property type="match status" value="1"/>
</dbReference>
<dbReference type="PANTHER" id="PTHR34853:SF1">
    <property type="entry name" value="LIPASE 5"/>
    <property type="match status" value="1"/>
</dbReference>
<dbReference type="EMBL" id="JAAXOO010000001">
    <property type="protein sequence ID" value="NKY32068.1"/>
    <property type="molecule type" value="Genomic_DNA"/>
</dbReference>
<dbReference type="GO" id="GO:0016042">
    <property type="term" value="P:lipid catabolic process"/>
    <property type="evidence" value="ECO:0007669"/>
    <property type="project" value="InterPro"/>
</dbReference>
<dbReference type="PANTHER" id="PTHR34853">
    <property type="match status" value="1"/>
</dbReference>
<evidence type="ECO:0000256" key="1">
    <source>
        <dbReference type="SAM" id="MobiDB-lite"/>
    </source>
</evidence>